<reference evidence="3" key="2">
    <citation type="submission" date="2016-11" db="EMBL/GenBank/DDBJ databases">
        <authorList>
            <person name="Varghese N."/>
            <person name="Submissions S."/>
        </authorList>
    </citation>
    <scope>NUCLEOTIDE SEQUENCE [LARGE SCALE GENOMIC DNA]</scope>
    <source>
        <strain evidence="3">DSM 19729</strain>
    </source>
</reference>
<evidence type="ECO:0000313" key="3">
    <source>
        <dbReference type="Proteomes" id="UP000184384"/>
    </source>
</evidence>
<protein>
    <submittedName>
        <fullName evidence="2">Uncharacterized protein</fullName>
    </submittedName>
</protein>
<organism evidence="2 3">
    <name type="scientific">Flavobacterium granuli</name>
    <dbReference type="NCBI Taxonomy" id="280093"/>
    <lineage>
        <taxon>Bacteria</taxon>
        <taxon>Pseudomonadati</taxon>
        <taxon>Bacteroidota</taxon>
        <taxon>Flavobacteriia</taxon>
        <taxon>Flavobacteriales</taxon>
        <taxon>Flavobacteriaceae</taxon>
        <taxon>Flavobacterium</taxon>
    </lineage>
</organism>
<keyword evidence="4" id="KW-1185">Reference proteome</keyword>
<dbReference type="RefSeq" id="WP_139256879.1">
    <property type="nucleotide sequence ID" value="NZ_FQWO01000001.1"/>
</dbReference>
<dbReference type="AlphaFoldDB" id="A0A1M5IJL2"/>
<name>A0A1M5IJL2_9FLAO</name>
<dbReference type="EMBL" id="PVUB01000001">
    <property type="protein sequence ID" value="PRZ27994.1"/>
    <property type="molecule type" value="Genomic_DNA"/>
</dbReference>
<dbReference type="STRING" id="280093.SAMN05443373_101279"/>
<evidence type="ECO:0000313" key="4">
    <source>
        <dbReference type="Proteomes" id="UP000237771"/>
    </source>
</evidence>
<evidence type="ECO:0000313" key="1">
    <source>
        <dbReference type="EMBL" id="PRZ27994.1"/>
    </source>
</evidence>
<dbReference type="Proteomes" id="UP000184384">
    <property type="component" value="Unassembled WGS sequence"/>
</dbReference>
<accession>A0A1M5IJL2</accession>
<evidence type="ECO:0000313" key="2">
    <source>
        <dbReference type="EMBL" id="SHG28426.1"/>
    </source>
</evidence>
<sequence>MEYLNFSRLTEKDFDDIIAMVDGERFTYDPSIETKNCDYRYENILIELKIIEEEPIEKQSKQNKLAELFRSDIKTVIINPLDLDFENKRKYYNELSTPIKTAIKKVSQQLKISSENGEYKITIIVNNGLSMTLPDEFFDIAVRRAKNDTSNIDMLIICGIYHFSDGFDTIATAMFKDVEIQNKEKPIDFIDKLREAWSIKVNEYMTQQIISNEIERTKPPIKDIYFELNNIRYVKPPIQWGKESDFYGKQGRPRFDTTGMESCPPVGVVMPIFDLESYNFVKKNISIFDSYLLKNNLEDYLKWIEKERIENDDFLKPIVPIKVSKEELIKTPSPFSFKDIGISLLPIFQKEVIKIAENSFAFNNTPISNNYILLQINEIGMDKANDIAFISYNKTRMSGETQEYLIKGERMKYEYALILASVYCLSLNADAVYYMINDDFKWK</sequence>
<reference evidence="2" key="1">
    <citation type="submission" date="2016-11" db="EMBL/GenBank/DDBJ databases">
        <authorList>
            <person name="Jaros S."/>
            <person name="Januszkiewicz K."/>
            <person name="Wedrychowicz H."/>
        </authorList>
    </citation>
    <scope>NUCLEOTIDE SEQUENCE [LARGE SCALE GENOMIC DNA]</scope>
    <source>
        <strain evidence="2">DSM 19729</strain>
    </source>
</reference>
<dbReference type="Proteomes" id="UP000237771">
    <property type="component" value="Unassembled WGS sequence"/>
</dbReference>
<reference evidence="1 4" key="3">
    <citation type="submission" date="2018-03" db="EMBL/GenBank/DDBJ databases">
        <title>Genomic Encyclopedia of Archaeal and Bacterial Type Strains, Phase II (KMG-II): from individual species to whole genera.</title>
        <authorList>
            <person name="Goeker M."/>
        </authorList>
    </citation>
    <scope>NUCLEOTIDE SEQUENCE [LARGE SCALE GENOMIC DNA]</scope>
    <source>
        <strain evidence="1 4">DSM 17797</strain>
    </source>
</reference>
<gene>
    <name evidence="1" type="ORF">BC624_101279</name>
    <name evidence="2" type="ORF">SAMN05443373_101279</name>
</gene>
<dbReference type="EMBL" id="FQWO01000001">
    <property type="protein sequence ID" value="SHG28426.1"/>
    <property type="molecule type" value="Genomic_DNA"/>
</dbReference>
<proteinExistence type="predicted"/>
<dbReference type="OrthoDB" id="1366434at2"/>